<evidence type="ECO:0000256" key="1">
    <source>
        <dbReference type="SAM" id="SignalP"/>
    </source>
</evidence>
<accession>A0ABM7W1L1</accession>
<dbReference type="Gene3D" id="1.20.1270.180">
    <property type="match status" value="1"/>
</dbReference>
<organism evidence="2 3">
    <name type="scientific">Phytobacter diazotrophicus</name>
    <dbReference type="NCBI Taxonomy" id="395631"/>
    <lineage>
        <taxon>Bacteria</taxon>
        <taxon>Pseudomonadati</taxon>
        <taxon>Pseudomonadota</taxon>
        <taxon>Gammaproteobacteria</taxon>
        <taxon>Enterobacterales</taxon>
        <taxon>Enterobacteriaceae</taxon>
        <taxon>Phytobacter</taxon>
    </lineage>
</organism>
<keyword evidence="3" id="KW-1185">Reference proteome</keyword>
<name>A0ABM7W1L1_9ENTR</name>
<evidence type="ECO:0000313" key="3">
    <source>
        <dbReference type="Proteomes" id="UP001320460"/>
    </source>
</evidence>
<gene>
    <name evidence="2" type="ORF">PDTA9734_47240</name>
</gene>
<evidence type="ECO:0000313" key="2">
    <source>
        <dbReference type="EMBL" id="BDD53237.1"/>
    </source>
</evidence>
<sequence>MKPLRATLALLFLMPAVSYAALYEGMERDVCFKNQSNIHIAYDCLSKKTAESSHALDNIIAETNKQIKINNPGPVFRSEDPKLTIGDIYSKSFLAAQVDWKAYRENLCLAVASQIGEDANDYQSYIDQCVINLNKRHVEEIKMMDIKSGHN</sequence>
<evidence type="ECO:0008006" key="4">
    <source>
        <dbReference type="Google" id="ProtNLM"/>
    </source>
</evidence>
<dbReference type="Proteomes" id="UP001320460">
    <property type="component" value="Chromosome"/>
</dbReference>
<keyword evidence="1" id="KW-0732">Signal</keyword>
<feature type="chain" id="PRO_5045350760" description="Lysozyme inhibitor LprI N-terminal domain-containing protein" evidence="1">
    <location>
        <begin position="21"/>
        <end position="151"/>
    </location>
</feature>
<proteinExistence type="predicted"/>
<feature type="signal peptide" evidence="1">
    <location>
        <begin position="1"/>
        <end position="20"/>
    </location>
</feature>
<dbReference type="EMBL" id="AP025334">
    <property type="protein sequence ID" value="BDD53237.1"/>
    <property type="molecule type" value="Genomic_DNA"/>
</dbReference>
<reference evidence="2 3" key="1">
    <citation type="submission" date="2021-12" db="EMBL/GenBank/DDBJ databases">
        <title>Complete genome sequence of Phytobacter diazotrophicus TA9734.</title>
        <authorList>
            <person name="Kubota H."/>
            <person name="Nakayama Y."/>
            <person name="Ariyoshi T."/>
        </authorList>
    </citation>
    <scope>NUCLEOTIDE SEQUENCE [LARGE SCALE GENOMIC DNA]</scope>
    <source>
        <strain evidence="2 3">TA9734</strain>
    </source>
</reference>
<protein>
    <recommendedName>
        <fullName evidence="4">Lysozyme inhibitor LprI N-terminal domain-containing protein</fullName>
    </recommendedName>
</protein>
<dbReference type="RefSeq" id="WP_232034363.1">
    <property type="nucleotide sequence ID" value="NZ_AP025334.1"/>
</dbReference>